<accession>A0ABS1CUC1</accession>
<comment type="caution">
    <text evidence="2">The sequence shown here is derived from an EMBL/GenBank/DDBJ whole genome shotgun (WGS) entry which is preliminary data.</text>
</comment>
<organism evidence="2 3">
    <name type="scientific">Paracraurococcus ruber</name>
    <dbReference type="NCBI Taxonomy" id="77675"/>
    <lineage>
        <taxon>Bacteria</taxon>
        <taxon>Pseudomonadati</taxon>
        <taxon>Pseudomonadota</taxon>
        <taxon>Alphaproteobacteria</taxon>
        <taxon>Acetobacterales</taxon>
        <taxon>Roseomonadaceae</taxon>
        <taxon>Paracraurococcus</taxon>
    </lineage>
</organism>
<sequence length="430" mass="45364">MRGRPEARIAAGHGVPGGVARPGGPGLACPAPAGPARACPILASPALAGAPHRRWRLPPLLLGLLLSGCSLSGVIGQHSVDYNHSLEVAADTLLAVNILRARDRAPLHFSTIAAIRGAFTASAGIGYDLTAVNNGVQPAGLVASNPSFDIGPLDRQEFARGLLRPIDPALFRLLSDQGLPDALLLHLLVSRFDEGPGGSAIPNEPGSAAFAAAVAALTRHGRLQFNGYTRLVPLGPRFSATQASAPEMLAELREPGVSLRPDGPGWRLYRPVGQLALCVAEGGGRYRALAMDTEAPQISPMAQEGNPCTAEEVADRPIAPGRAAAPGLSWYLRSVGEVFQFLGAVQRLEEAGTPVRIRTGEATPRLFRLWPDKPPRARMAVDYRGSRWWVAEADAREDLTLPVLALTAQLLNLQKAAGEIPATGTLRLVR</sequence>
<name>A0ABS1CUC1_9PROT</name>
<feature type="region of interest" description="Disordered" evidence="1">
    <location>
        <begin position="1"/>
        <end position="23"/>
    </location>
</feature>
<dbReference type="Proteomes" id="UP000697995">
    <property type="component" value="Unassembled WGS sequence"/>
</dbReference>
<feature type="compositionally biased region" description="Gly residues" evidence="1">
    <location>
        <begin position="14"/>
        <end position="23"/>
    </location>
</feature>
<keyword evidence="3" id="KW-1185">Reference proteome</keyword>
<reference evidence="2 3" key="1">
    <citation type="journal article" date="2020" name="Microorganisms">
        <title>Osmotic Adaptation and Compatible Solute Biosynthesis of Phototrophic Bacteria as Revealed from Genome Analyses.</title>
        <authorList>
            <person name="Imhoff J.F."/>
            <person name="Rahn T."/>
            <person name="Kunzel S."/>
            <person name="Keller A."/>
            <person name="Neulinger S.C."/>
        </authorList>
    </citation>
    <scope>NUCLEOTIDE SEQUENCE [LARGE SCALE GENOMIC DNA]</scope>
    <source>
        <strain evidence="2 3">DSM 15382</strain>
    </source>
</reference>
<evidence type="ECO:0000256" key="1">
    <source>
        <dbReference type="SAM" id="MobiDB-lite"/>
    </source>
</evidence>
<evidence type="ECO:0000313" key="2">
    <source>
        <dbReference type="EMBL" id="MBK1657424.1"/>
    </source>
</evidence>
<protein>
    <submittedName>
        <fullName evidence="2">Uncharacterized protein</fullName>
    </submittedName>
</protein>
<gene>
    <name evidence="2" type="ORF">CKO45_04170</name>
</gene>
<dbReference type="EMBL" id="NRSG01000017">
    <property type="protein sequence ID" value="MBK1657424.1"/>
    <property type="molecule type" value="Genomic_DNA"/>
</dbReference>
<evidence type="ECO:0000313" key="3">
    <source>
        <dbReference type="Proteomes" id="UP000697995"/>
    </source>
</evidence>
<proteinExistence type="predicted"/>
<dbReference type="RefSeq" id="WP_133217980.1">
    <property type="nucleotide sequence ID" value="NZ_SMOA01000004.1"/>
</dbReference>